<dbReference type="STRING" id="29529.SAMN04488122_1303"/>
<accession>A0A1I0Q8N6</accession>
<reference evidence="3" key="1">
    <citation type="submission" date="2016-10" db="EMBL/GenBank/DDBJ databases">
        <authorList>
            <person name="Varghese N."/>
            <person name="Submissions S."/>
        </authorList>
    </citation>
    <scope>NUCLEOTIDE SEQUENCE [LARGE SCALE GENOMIC DNA]</scope>
    <source>
        <strain evidence="3">DSM 3695</strain>
    </source>
</reference>
<dbReference type="RefSeq" id="WP_143059091.1">
    <property type="nucleotide sequence ID" value="NZ_FOJG01000001.1"/>
</dbReference>
<protein>
    <submittedName>
        <fullName evidence="2">Uncharacterized protein</fullName>
    </submittedName>
</protein>
<gene>
    <name evidence="2" type="ORF">SAMN04488122_1303</name>
</gene>
<feature type="transmembrane region" description="Helical" evidence="1">
    <location>
        <begin position="122"/>
        <end position="148"/>
    </location>
</feature>
<keyword evidence="3" id="KW-1185">Reference proteome</keyword>
<keyword evidence="1" id="KW-0472">Membrane</keyword>
<dbReference type="OrthoDB" id="670205at2"/>
<evidence type="ECO:0000313" key="2">
    <source>
        <dbReference type="EMBL" id="SEW23368.1"/>
    </source>
</evidence>
<feature type="transmembrane region" description="Helical" evidence="1">
    <location>
        <begin position="80"/>
        <end position="102"/>
    </location>
</feature>
<dbReference type="EMBL" id="FOJG01000001">
    <property type="protein sequence ID" value="SEW23368.1"/>
    <property type="molecule type" value="Genomic_DNA"/>
</dbReference>
<organism evidence="2 3">
    <name type="scientific">Chitinophaga arvensicola</name>
    <dbReference type="NCBI Taxonomy" id="29529"/>
    <lineage>
        <taxon>Bacteria</taxon>
        <taxon>Pseudomonadati</taxon>
        <taxon>Bacteroidota</taxon>
        <taxon>Chitinophagia</taxon>
        <taxon>Chitinophagales</taxon>
        <taxon>Chitinophagaceae</taxon>
        <taxon>Chitinophaga</taxon>
    </lineage>
</organism>
<keyword evidence="1" id="KW-0812">Transmembrane</keyword>
<feature type="transmembrane region" description="Helical" evidence="1">
    <location>
        <begin position="7"/>
        <end position="31"/>
    </location>
</feature>
<dbReference type="Proteomes" id="UP000199310">
    <property type="component" value="Unassembled WGS sequence"/>
</dbReference>
<dbReference type="AlphaFoldDB" id="A0A1I0Q8N6"/>
<evidence type="ECO:0000256" key="1">
    <source>
        <dbReference type="SAM" id="Phobius"/>
    </source>
</evidence>
<sequence length="170" mass="19105">MDFRFKLYRVTTAIALMISGFFAFMGLSVILFQGMNIAFLTSLILWGACFIHSVLSLYLQRSIILPEVPLKENTPGGIQIMGVIALLFSAIMVLLGLVLISLPENIVKEVREMMVNPEEQKAITAASLRFIGAFCLLPGIVLITNVVLSFRFLRQWRQQQASPHNDEEEE</sequence>
<name>A0A1I0Q8N6_9BACT</name>
<feature type="transmembrane region" description="Helical" evidence="1">
    <location>
        <begin position="37"/>
        <end position="59"/>
    </location>
</feature>
<proteinExistence type="predicted"/>
<evidence type="ECO:0000313" key="3">
    <source>
        <dbReference type="Proteomes" id="UP000199310"/>
    </source>
</evidence>
<keyword evidence="1" id="KW-1133">Transmembrane helix</keyword>